<dbReference type="AlphaFoldDB" id="A0A4Y7IQ35"/>
<dbReference type="Proteomes" id="UP000316621">
    <property type="component" value="Chromosome 2"/>
</dbReference>
<sequence>SLEVAGGDGADVFLSCSIFFFLTGYGGLRPTLAKLHSKCLRKIPKETNEQHLGTTTLGILYSMVLVALYLGL</sequence>
<dbReference type="Gramene" id="RZC49910">
    <property type="protein sequence ID" value="RZC49910"/>
    <property type="gene ID" value="C5167_018342"/>
</dbReference>
<keyword evidence="1" id="KW-1133">Transmembrane helix</keyword>
<keyword evidence="1" id="KW-0472">Membrane</keyword>
<feature type="non-terminal residue" evidence="2">
    <location>
        <position position="1"/>
    </location>
</feature>
<reference evidence="2 3" key="1">
    <citation type="journal article" date="2018" name="Science">
        <title>The opium poppy genome and morphinan production.</title>
        <authorList>
            <person name="Guo L."/>
            <person name="Winzer T."/>
            <person name="Yang X."/>
            <person name="Li Y."/>
            <person name="Ning Z."/>
            <person name="He Z."/>
            <person name="Teodor R."/>
            <person name="Lu Y."/>
            <person name="Bowser T.A."/>
            <person name="Graham I.A."/>
            <person name="Ye K."/>
        </authorList>
    </citation>
    <scope>NUCLEOTIDE SEQUENCE [LARGE SCALE GENOMIC DNA]</scope>
    <source>
        <strain evidence="3">cv. HN1</strain>
        <tissue evidence="2">Leaves</tissue>
    </source>
</reference>
<evidence type="ECO:0000313" key="3">
    <source>
        <dbReference type="Proteomes" id="UP000316621"/>
    </source>
</evidence>
<evidence type="ECO:0000256" key="1">
    <source>
        <dbReference type="SAM" id="Phobius"/>
    </source>
</evidence>
<evidence type="ECO:0000313" key="2">
    <source>
        <dbReference type="EMBL" id="RZC49910.1"/>
    </source>
</evidence>
<feature type="transmembrane region" description="Helical" evidence="1">
    <location>
        <begin position="12"/>
        <end position="32"/>
    </location>
</feature>
<proteinExistence type="predicted"/>
<organism evidence="2 3">
    <name type="scientific">Papaver somniferum</name>
    <name type="common">Opium poppy</name>
    <dbReference type="NCBI Taxonomy" id="3469"/>
    <lineage>
        <taxon>Eukaryota</taxon>
        <taxon>Viridiplantae</taxon>
        <taxon>Streptophyta</taxon>
        <taxon>Embryophyta</taxon>
        <taxon>Tracheophyta</taxon>
        <taxon>Spermatophyta</taxon>
        <taxon>Magnoliopsida</taxon>
        <taxon>Ranunculales</taxon>
        <taxon>Papaveraceae</taxon>
        <taxon>Papaveroideae</taxon>
        <taxon>Papaver</taxon>
    </lineage>
</organism>
<accession>A0A4Y7IQ35</accession>
<protein>
    <submittedName>
        <fullName evidence="2">Uncharacterized protein</fullName>
    </submittedName>
</protein>
<keyword evidence="1" id="KW-0812">Transmembrane</keyword>
<gene>
    <name evidence="2" type="ORF">C5167_018342</name>
</gene>
<feature type="transmembrane region" description="Helical" evidence="1">
    <location>
        <begin position="52"/>
        <end position="71"/>
    </location>
</feature>
<name>A0A4Y7IQ35_PAPSO</name>
<keyword evidence="3" id="KW-1185">Reference proteome</keyword>
<dbReference type="EMBL" id="CM010716">
    <property type="protein sequence ID" value="RZC49910.1"/>
    <property type="molecule type" value="Genomic_DNA"/>
</dbReference>